<dbReference type="AlphaFoldDB" id="A0A5B9GM28"/>
<dbReference type="KEGG" id="aoy:EOV40_012065"/>
<dbReference type="EMBL" id="CP042808">
    <property type="protein sequence ID" value="QEE86364.1"/>
    <property type="molecule type" value="Genomic_DNA"/>
</dbReference>
<reference evidence="1 2" key="1">
    <citation type="submission" date="2019-08" db="EMBL/GenBank/DDBJ databases">
        <title>Acetobacter oryzioeni sp. nov., isolated from Korean rice wine vinegar.</title>
        <authorList>
            <person name="Baek J.H."/>
            <person name="Kim K.H."/>
            <person name="Jeon C.O."/>
            <person name="Han D.M."/>
        </authorList>
    </citation>
    <scope>NUCLEOTIDE SEQUENCE [LARGE SCALE GENOMIC DNA]</scope>
    <source>
        <strain evidence="1 2">B6</strain>
    </source>
</reference>
<protein>
    <submittedName>
        <fullName evidence="1">Uncharacterized protein</fullName>
    </submittedName>
</protein>
<evidence type="ECO:0000313" key="2">
    <source>
        <dbReference type="Proteomes" id="UP000287027"/>
    </source>
</evidence>
<accession>A0A5B9GM28</accession>
<name>A0A5B9GM28_9PROT</name>
<evidence type="ECO:0000313" key="1">
    <source>
        <dbReference type="EMBL" id="QEE86364.1"/>
    </source>
</evidence>
<proteinExistence type="predicted"/>
<sequence length="81" mass="9114">MHLPAKGQTEKKHGQNGQIYAWKKQSFCQTAAGKCILSLWHEHAERSARFAQAACCSASISPVLKPLPLRQFQYPLRYGLT</sequence>
<organism evidence="1 2">
    <name type="scientific">Acetobacter oryzoeni</name>
    <dbReference type="NCBI Taxonomy" id="2500548"/>
    <lineage>
        <taxon>Bacteria</taxon>
        <taxon>Pseudomonadati</taxon>
        <taxon>Pseudomonadota</taxon>
        <taxon>Alphaproteobacteria</taxon>
        <taxon>Acetobacterales</taxon>
        <taxon>Acetobacteraceae</taxon>
        <taxon>Acetobacter</taxon>
    </lineage>
</organism>
<keyword evidence="2" id="KW-1185">Reference proteome</keyword>
<dbReference type="Proteomes" id="UP000287027">
    <property type="component" value="Chromosome"/>
</dbReference>
<gene>
    <name evidence="1" type="ORF">EOV40_012065</name>
</gene>